<dbReference type="InterPro" id="IPR000577">
    <property type="entry name" value="Carb_kinase_FGGY"/>
</dbReference>
<dbReference type="GO" id="GO:0005975">
    <property type="term" value="P:carbohydrate metabolic process"/>
    <property type="evidence" value="ECO:0007669"/>
    <property type="project" value="InterPro"/>
</dbReference>
<proteinExistence type="inferred from homology"/>
<name>A0A7C2SP61_ARCFL</name>
<dbReference type="GO" id="GO:0016301">
    <property type="term" value="F:kinase activity"/>
    <property type="evidence" value="ECO:0007669"/>
    <property type="project" value="UniProtKB-KW"/>
</dbReference>
<keyword evidence="2 3" id="KW-0418">Kinase</keyword>
<dbReference type="SUPFAM" id="SSF53067">
    <property type="entry name" value="Actin-like ATPase domain"/>
    <property type="match status" value="2"/>
</dbReference>
<evidence type="ECO:0000256" key="2">
    <source>
        <dbReference type="ARBA" id="ARBA00022777"/>
    </source>
</evidence>
<evidence type="ECO:0000256" key="3">
    <source>
        <dbReference type="RuleBase" id="RU003733"/>
    </source>
</evidence>
<dbReference type="PROSITE" id="PS00445">
    <property type="entry name" value="FGGY_KINASES_2"/>
    <property type="match status" value="1"/>
</dbReference>
<dbReference type="AlphaFoldDB" id="A0A7C2SP61"/>
<gene>
    <name evidence="6" type="ORF">ENN70_09485</name>
</gene>
<protein>
    <submittedName>
        <fullName evidence="6">Xylulokinase</fullName>
    </submittedName>
</protein>
<comment type="similarity">
    <text evidence="3">Belongs to the FGGY kinase family.</text>
</comment>
<organism evidence="6">
    <name type="scientific">Archaeoglobus fulgidus</name>
    <dbReference type="NCBI Taxonomy" id="2234"/>
    <lineage>
        <taxon>Archaea</taxon>
        <taxon>Methanobacteriati</taxon>
        <taxon>Methanobacteriota</taxon>
        <taxon>Archaeoglobi</taxon>
        <taxon>Archaeoglobales</taxon>
        <taxon>Archaeoglobaceae</taxon>
        <taxon>Archaeoglobus</taxon>
    </lineage>
</organism>
<dbReference type="Gene3D" id="3.30.420.40">
    <property type="match status" value="2"/>
</dbReference>
<dbReference type="InterPro" id="IPR043129">
    <property type="entry name" value="ATPase_NBD"/>
</dbReference>
<dbReference type="InterPro" id="IPR050406">
    <property type="entry name" value="FGGY_Carb_Kinase"/>
</dbReference>
<feature type="domain" description="Carbohydrate kinase FGGY N-terminal" evidence="4">
    <location>
        <begin position="10"/>
        <end position="250"/>
    </location>
</feature>
<evidence type="ECO:0000259" key="4">
    <source>
        <dbReference type="Pfam" id="PF00370"/>
    </source>
</evidence>
<dbReference type="GO" id="GO:0016773">
    <property type="term" value="F:phosphotransferase activity, alcohol group as acceptor"/>
    <property type="evidence" value="ECO:0007669"/>
    <property type="project" value="InterPro"/>
</dbReference>
<feature type="domain" description="Carbohydrate kinase FGGY C-terminal" evidence="5">
    <location>
        <begin position="294"/>
        <end position="443"/>
    </location>
</feature>
<dbReference type="Pfam" id="PF02782">
    <property type="entry name" value="FGGY_C"/>
    <property type="match status" value="1"/>
</dbReference>
<dbReference type="PANTHER" id="PTHR43095:SF5">
    <property type="entry name" value="XYLULOSE KINASE"/>
    <property type="match status" value="1"/>
</dbReference>
<keyword evidence="1 3" id="KW-0808">Transferase</keyword>
<dbReference type="PANTHER" id="PTHR43095">
    <property type="entry name" value="SUGAR KINASE"/>
    <property type="match status" value="1"/>
</dbReference>
<dbReference type="Pfam" id="PF00370">
    <property type="entry name" value="FGGY_N"/>
    <property type="match status" value="1"/>
</dbReference>
<dbReference type="PIRSF" id="PIRSF000538">
    <property type="entry name" value="GlpK"/>
    <property type="match status" value="1"/>
</dbReference>
<dbReference type="InterPro" id="IPR018484">
    <property type="entry name" value="FGGY_N"/>
</dbReference>
<reference evidence="6" key="1">
    <citation type="journal article" date="2020" name="mSystems">
        <title>Genome- and Community-Level Interaction Insights into Carbon Utilization and Element Cycling Functions of Hydrothermarchaeota in Hydrothermal Sediment.</title>
        <authorList>
            <person name="Zhou Z."/>
            <person name="Liu Y."/>
            <person name="Xu W."/>
            <person name="Pan J."/>
            <person name="Luo Z.H."/>
            <person name="Li M."/>
        </authorList>
    </citation>
    <scope>NUCLEOTIDE SEQUENCE [LARGE SCALE GENOMIC DNA]</scope>
    <source>
        <strain evidence="6">SpSt-12</strain>
    </source>
</reference>
<accession>A0A7C2SP61</accession>
<dbReference type="InterPro" id="IPR018483">
    <property type="entry name" value="Carb_kinase_FGGY_CS"/>
</dbReference>
<evidence type="ECO:0000313" key="6">
    <source>
        <dbReference type="EMBL" id="HET22250.1"/>
    </source>
</evidence>
<evidence type="ECO:0000256" key="1">
    <source>
        <dbReference type="ARBA" id="ARBA00022679"/>
    </source>
</evidence>
<dbReference type="CDD" id="cd07779">
    <property type="entry name" value="ASKHA_NBD_FGGY_YgcE-like"/>
    <property type="match status" value="1"/>
</dbReference>
<sequence>MDRGGDLVHFLGIDAGTTGVTVGVYDENGNLIAKSYSEFETYYPQPGWVEQNADHWWNSIIDACRQAVKIAKASDSIAAIAVANQRETIVPVGKDGEPVSRAIVWQDRRCIEEVELIKRRIGEERIAEITGLKPDPYFSLPKILWWMRHTDVVERSWKLMLVHDYIVYKLTGEIVTDYSNASRTMLLDIKSRKWWDEIFEEFNLDVSLLPDLVNSGEVVGEIRGNVAERLGINSKAVVVAGGGDQQCSALAQGVVNEGKVKSTTGTGTFMVAPVEKIKDYGEIIYSAHVVPNINVGEVSIFTTGSLLSWVKREFYKGEDYDVINEEAERSGIGARGVFILPFFSGAGCPHWNPLARGAILGLTLAHNRGDIARAVMESVAFEVRTNIEVMERKGIKIEELRLDGGAAKSMLWNQIFADVTGKRCLVSSDVEATARGAAILAASGSDNFSGIDDALKVFLPDFTEVLPQEDGKKVYEEIYSRYFRLREVNLNSGGIEWEYCLS</sequence>
<dbReference type="InterPro" id="IPR018485">
    <property type="entry name" value="FGGY_C"/>
</dbReference>
<dbReference type="EMBL" id="DSCQ01000124">
    <property type="protein sequence ID" value="HET22250.1"/>
    <property type="molecule type" value="Genomic_DNA"/>
</dbReference>
<evidence type="ECO:0000259" key="5">
    <source>
        <dbReference type="Pfam" id="PF02782"/>
    </source>
</evidence>
<comment type="caution">
    <text evidence="6">The sequence shown here is derived from an EMBL/GenBank/DDBJ whole genome shotgun (WGS) entry which is preliminary data.</text>
</comment>